<dbReference type="InterPro" id="IPR056322">
    <property type="entry name" value="Microp_apicomplexa_21"/>
</dbReference>
<dbReference type="Proteomes" id="UP001642484">
    <property type="component" value="Unassembled WGS sequence"/>
</dbReference>
<comment type="caution">
    <text evidence="2">The sequence shown here is derived from an EMBL/GenBank/DDBJ whole genome shotgun (WGS) entry which is preliminary data.</text>
</comment>
<evidence type="ECO:0000313" key="2">
    <source>
        <dbReference type="EMBL" id="CAK9113593.1"/>
    </source>
</evidence>
<gene>
    <name evidence="2" type="ORF">CCMP2556_LOCUS52561</name>
</gene>
<evidence type="ECO:0000313" key="3">
    <source>
        <dbReference type="Proteomes" id="UP001642484"/>
    </source>
</evidence>
<organism evidence="2 3">
    <name type="scientific">Durusdinium trenchii</name>
    <dbReference type="NCBI Taxonomy" id="1381693"/>
    <lineage>
        <taxon>Eukaryota</taxon>
        <taxon>Sar</taxon>
        <taxon>Alveolata</taxon>
        <taxon>Dinophyceae</taxon>
        <taxon>Suessiales</taxon>
        <taxon>Symbiodiniaceae</taxon>
        <taxon>Durusdinium</taxon>
    </lineage>
</organism>
<dbReference type="Pfam" id="PF23535">
    <property type="entry name" value="Microp_apicomplexa_21"/>
    <property type="match status" value="1"/>
</dbReference>
<keyword evidence="1" id="KW-0472">Membrane</keyword>
<keyword evidence="1" id="KW-1133">Transmembrane helix</keyword>
<proteinExistence type="predicted"/>
<evidence type="ECO:0000256" key="1">
    <source>
        <dbReference type="SAM" id="Phobius"/>
    </source>
</evidence>
<feature type="transmembrane region" description="Helical" evidence="1">
    <location>
        <begin position="98"/>
        <end position="116"/>
    </location>
</feature>
<sequence>MKFIQDMESCTERCFLDHRSFVEERSDAADFPVEELYNWNRDGTGMDRPFTQSIPESIIQSLPSQTGAMLFRSARVLGFFDSQFNRPGPLRKLHKQKGLVWIWSIFTLPTILVLVGNHPDVQDWFIKQYKPVEYPPQSDPSIIYDIFHGRTPRKSS</sequence>
<name>A0ABP0SMG1_9DINO</name>
<keyword evidence="3" id="KW-1185">Reference proteome</keyword>
<reference evidence="2 3" key="1">
    <citation type="submission" date="2024-02" db="EMBL/GenBank/DDBJ databases">
        <authorList>
            <person name="Chen Y."/>
            <person name="Shah S."/>
            <person name="Dougan E. K."/>
            <person name="Thang M."/>
            <person name="Chan C."/>
        </authorList>
    </citation>
    <scope>NUCLEOTIDE SEQUENCE [LARGE SCALE GENOMIC DNA]</scope>
</reference>
<accession>A0ABP0SMG1</accession>
<dbReference type="EMBL" id="CAXAMN010027883">
    <property type="protein sequence ID" value="CAK9113593.1"/>
    <property type="molecule type" value="Genomic_DNA"/>
</dbReference>
<protein>
    <submittedName>
        <fullName evidence="2">Uncharacterized protein</fullName>
    </submittedName>
</protein>
<keyword evidence="1" id="KW-0812">Transmembrane</keyword>